<keyword evidence="3" id="KW-1185">Reference proteome</keyword>
<comment type="caution">
    <text evidence="2">The sequence shown here is derived from an EMBL/GenBank/DDBJ whole genome shotgun (WGS) entry which is preliminary data.</text>
</comment>
<dbReference type="Pfam" id="PF18862">
    <property type="entry name" value="ApeA_NTD1"/>
    <property type="match status" value="1"/>
</dbReference>
<dbReference type="EMBL" id="WPOO01000026">
    <property type="protein sequence ID" value="MVN59733.1"/>
    <property type="molecule type" value="Genomic_DNA"/>
</dbReference>
<accession>A0A7K1T7X7</accession>
<reference evidence="2 3" key="1">
    <citation type="submission" date="2019-11" db="EMBL/GenBank/DDBJ databases">
        <title>Whole genome shotgun sequencing (WGS) data from Adlercreutzia equolifaciens ResAG-91, Eggerthella lenta MRI-F36, MRI-F37, MRI-F40, ResAG-49, ResAG-88, ResAG-121, ResAG-145, and Gordonibacter sp. ResAG-5, ResAG-26, ResAG-43, ResAG-50, ResAG-59.</title>
        <authorList>
            <person name="Stoll D.A."/>
            <person name="Danylec N."/>
            <person name="Franz C.M.A.P."/>
            <person name="Huch M."/>
        </authorList>
    </citation>
    <scope>NUCLEOTIDE SEQUENCE [LARGE SCALE GENOMIC DNA]</scope>
    <source>
        <strain evidence="2 3">ResAG-91</strain>
    </source>
</reference>
<dbReference type="Proteomes" id="UP000488839">
    <property type="component" value="Unassembled WGS sequence"/>
</dbReference>
<evidence type="ECO:0000313" key="2">
    <source>
        <dbReference type="EMBL" id="MVN59733.1"/>
    </source>
</evidence>
<feature type="domain" description="ApeA N-terminal" evidence="1">
    <location>
        <begin position="98"/>
        <end position="243"/>
    </location>
</feature>
<protein>
    <recommendedName>
        <fullName evidence="1">ApeA N-terminal domain-containing protein</fullName>
    </recommendedName>
</protein>
<organism evidence="2 3">
    <name type="scientific">Adlercreutzia rubneri</name>
    <dbReference type="NCBI Taxonomy" id="2916441"/>
    <lineage>
        <taxon>Bacteria</taxon>
        <taxon>Bacillati</taxon>
        <taxon>Actinomycetota</taxon>
        <taxon>Coriobacteriia</taxon>
        <taxon>Eggerthellales</taxon>
        <taxon>Eggerthellaceae</taxon>
        <taxon>Adlercreutzia</taxon>
    </lineage>
</organism>
<proteinExistence type="predicted"/>
<name>A0A7K1T7X7_9ACTN</name>
<evidence type="ECO:0000313" key="3">
    <source>
        <dbReference type="Proteomes" id="UP000488839"/>
    </source>
</evidence>
<dbReference type="RefSeq" id="WP_157013016.1">
    <property type="nucleotide sequence ID" value="NZ_WPOO01000026.1"/>
</dbReference>
<gene>
    <name evidence="2" type="ORF">GO707_10925</name>
</gene>
<dbReference type="AlphaFoldDB" id="A0A7K1T7X7"/>
<dbReference type="InterPro" id="IPR041223">
    <property type="entry name" value="ApeA_NTD"/>
</dbReference>
<sequence length="456" mass="51039">MLLCDYTNDGNDYIFGWCDYPNGDKCEPCLLRQAEGFFELILPDSGQRHMEESPSFDSHTIPGAVHVRDALSKDLYCVIDARFSSISFDTDRNYGSMRLRTDCVIKCDSYDEDMDYSNVASLGSTSPDLTKWFGLRTSGLNQGFDKEMAALAETYGGEIEQADNRFIGADEGLNLGLSISRNLSARCGMAPSVDFGGRVWFESFAPTPKLLNDHFECHLKLTALLSIICWRNISFERMRVEYGPHEGDGVDGSMDTFPINPLISTRFDPWEPPRTNKPYLIAFDDIGESGLGAWFSLMSNYSIPLRQISYIAKMHNNLTLENQVTLFGIAFEELGAAILGSRSKRRTTCECIKGLLGDSFADCEKSSLLFDEALPQVIANTYNSIKHPKEQRGGRPREEWLLPGHLLNVVYACREIALVWIASRLGCREKVISKLGLEQQFSQALKECAAYAAELS</sequence>
<evidence type="ECO:0000259" key="1">
    <source>
        <dbReference type="Pfam" id="PF18862"/>
    </source>
</evidence>